<dbReference type="EMBL" id="RJJE01000006">
    <property type="protein sequence ID" value="RNI30953.1"/>
    <property type="molecule type" value="Genomic_DNA"/>
</dbReference>
<dbReference type="Proteomes" id="UP000271010">
    <property type="component" value="Unassembled WGS sequence"/>
</dbReference>
<evidence type="ECO:0000313" key="1">
    <source>
        <dbReference type="EMBL" id="RNI30953.1"/>
    </source>
</evidence>
<dbReference type="AlphaFoldDB" id="A0A3M9N1B8"/>
<gene>
    <name evidence="1" type="ORF">EFA69_06580</name>
</gene>
<proteinExistence type="predicted"/>
<name>A0A3M9N1B8_9BACT</name>
<comment type="caution">
    <text evidence="1">The sequence shown here is derived from an EMBL/GenBank/DDBJ whole genome shotgun (WGS) entry which is preliminary data.</text>
</comment>
<accession>A0A3M9N1B8</accession>
<keyword evidence="2" id="KW-1185">Reference proteome</keyword>
<evidence type="ECO:0000313" key="2">
    <source>
        <dbReference type="Proteomes" id="UP000271010"/>
    </source>
</evidence>
<protein>
    <submittedName>
        <fullName evidence="1">Uncharacterized protein</fullName>
    </submittedName>
</protein>
<reference evidence="1 2" key="1">
    <citation type="submission" date="2018-11" db="EMBL/GenBank/DDBJ databases">
        <title>Rufibacter latericius sp. nov., isolated from water in Baiyang Lake.</title>
        <authorList>
            <person name="Yang Y."/>
        </authorList>
    </citation>
    <scope>NUCLEOTIDE SEQUENCE [LARGE SCALE GENOMIC DNA]</scope>
    <source>
        <strain evidence="1 2">MCC P1</strain>
    </source>
</reference>
<sequence length="171" mass="18252">MSYINKPLGNISEMAFTIGGINQVALLEKSKLTGITYDATNKLDITGLTVASGATFQDIVFVKGSATLEQEQVKTATSHYITQKLKFSVLTEDNATSQAVLLGREYVALVRKNSGKWVLVGKDNGLACSVYTNNSTADDASRTYEMTADNLGDASNVTMTDAAILALINKG</sequence>
<organism evidence="1 2">
    <name type="scientific">Rufibacter immobilis</name>
    <dbReference type="NCBI Taxonomy" id="1348778"/>
    <lineage>
        <taxon>Bacteria</taxon>
        <taxon>Pseudomonadati</taxon>
        <taxon>Bacteroidota</taxon>
        <taxon>Cytophagia</taxon>
        <taxon>Cytophagales</taxon>
        <taxon>Hymenobacteraceae</taxon>
        <taxon>Rufibacter</taxon>
    </lineage>
</organism>